<dbReference type="GO" id="GO:0006099">
    <property type="term" value="P:tricarboxylic acid cycle"/>
    <property type="evidence" value="ECO:0007669"/>
    <property type="project" value="TreeGrafter"/>
</dbReference>
<dbReference type="PANTHER" id="PTHR12469:SF2">
    <property type="entry name" value="SUCCINATE DEHYDROGENASE ASSEMBLY FACTOR 2, MITOCHONDRIAL"/>
    <property type="match status" value="1"/>
</dbReference>
<evidence type="ECO:0000256" key="2">
    <source>
        <dbReference type="ARBA" id="ARBA00019418"/>
    </source>
</evidence>
<evidence type="ECO:0000313" key="5">
    <source>
        <dbReference type="Proteomes" id="UP000216147"/>
    </source>
</evidence>
<gene>
    <name evidence="4" type="ORF">B7Y86_09165</name>
</gene>
<reference evidence="4 5" key="1">
    <citation type="submission" date="2017-03" db="EMBL/GenBank/DDBJ databases">
        <title>Lifting the veil on microbial sulfur biogeochemistry in mining wastewaters.</title>
        <authorList>
            <person name="Kantor R.S."/>
            <person name="Colenbrander Nelson T."/>
            <person name="Marshall S."/>
            <person name="Bennett D."/>
            <person name="Apte S."/>
            <person name="Camacho D."/>
            <person name="Thomas B.C."/>
            <person name="Warren L.A."/>
            <person name="Banfield J.F."/>
        </authorList>
    </citation>
    <scope>NUCLEOTIDE SEQUENCE [LARGE SCALE GENOMIC DNA]</scope>
    <source>
        <strain evidence="4">32-68-21</strain>
    </source>
</reference>
<comment type="similarity">
    <text evidence="1">Belongs to the SdhE FAD assembly factor family.</text>
</comment>
<dbReference type="Pfam" id="PF03937">
    <property type="entry name" value="Sdh5"/>
    <property type="match status" value="1"/>
</dbReference>
<sequence>MADNDARADTDLRQQRLGRITFRAWRRGFREADLVLGPFMEREGATLSDDELDALEALLAEDNDHDLYAWIIETRPTPAEHDTPLMMKLRVFMRAHVAAAVAEGAG</sequence>
<dbReference type="Gene3D" id="1.10.150.250">
    <property type="entry name" value="Flavinator of succinate dehydrogenase"/>
    <property type="match status" value="1"/>
</dbReference>
<protein>
    <recommendedName>
        <fullName evidence="2">FAD assembly factor SdhE</fullName>
    </recommendedName>
</protein>
<dbReference type="AlphaFoldDB" id="A0A258HJ32"/>
<dbReference type="EMBL" id="NCEQ01000007">
    <property type="protein sequence ID" value="OYX56906.1"/>
    <property type="molecule type" value="Genomic_DNA"/>
</dbReference>
<evidence type="ECO:0000313" key="4">
    <source>
        <dbReference type="EMBL" id="OYX56906.1"/>
    </source>
</evidence>
<dbReference type="PANTHER" id="PTHR12469">
    <property type="entry name" value="PROTEIN EMI5 HOMOLOG, MITOCHONDRIAL"/>
    <property type="match status" value="1"/>
</dbReference>
<keyword evidence="3" id="KW-0143">Chaperone</keyword>
<proteinExistence type="inferred from homology"/>
<comment type="caution">
    <text evidence="4">The sequence shown here is derived from an EMBL/GenBank/DDBJ whole genome shotgun (WGS) entry which is preliminary data.</text>
</comment>
<name>A0A258HJ32_9CAUL</name>
<dbReference type="Proteomes" id="UP000216147">
    <property type="component" value="Unassembled WGS sequence"/>
</dbReference>
<evidence type="ECO:0000256" key="3">
    <source>
        <dbReference type="ARBA" id="ARBA00023186"/>
    </source>
</evidence>
<evidence type="ECO:0000256" key="1">
    <source>
        <dbReference type="ARBA" id="ARBA00008571"/>
    </source>
</evidence>
<dbReference type="InterPro" id="IPR005631">
    <property type="entry name" value="SDH"/>
</dbReference>
<accession>A0A258HJ32</accession>
<dbReference type="InterPro" id="IPR036714">
    <property type="entry name" value="SDH_sf"/>
</dbReference>
<dbReference type="SUPFAM" id="SSF109910">
    <property type="entry name" value="YgfY-like"/>
    <property type="match status" value="1"/>
</dbReference>
<organism evidence="4 5">
    <name type="scientific">Brevundimonas subvibrioides</name>
    <dbReference type="NCBI Taxonomy" id="74313"/>
    <lineage>
        <taxon>Bacteria</taxon>
        <taxon>Pseudomonadati</taxon>
        <taxon>Pseudomonadota</taxon>
        <taxon>Alphaproteobacteria</taxon>
        <taxon>Caulobacterales</taxon>
        <taxon>Caulobacteraceae</taxon>
        <taxon>Brevundimonas</taxon>
    </lineage>
</organism>